<sequence>MQQNNKKEINYWPYAIVGMILTVVILGIWTIKVAVNNPVQLDNSYMMKYQDVDENINEIMAKQKLFDLKYQIDLSSNKLKIGKNKVVVNLISKDSNIINNPEITVVVTRPTTTQYDIHLNNFEFNGKSYISEEFEVKNGGRWNIEVRVKIGEDIGYKTYKLFVK</sequence>
<organism evidence="2 3">
    <name type="scientific">Hydrogenimonas thermophila</name>
    <dbReference type="NCBI Taxonomy" id="223786"/>
    <lineage>
        <taxon>Bacteria</taxon>
        <taxon>Pseudomonadati</taxon>
        <taxon>Campylobacterota</taxon>
        <taxon>Epsilonproteobacteria</taxon>
        <taxon>Campylobacterales</taxon>
        <taxon>Hydrogenimonadaceae</taxon>
        <taxon>Hydrogenimonas</taxon>
    </lineage>
</organism>
<dbReference type="Proteomes" id="UP000199227">
    <property type="component" value="Unassembled WGS sequence"/>
</dbReference>
<dbReference type="Pfam" id="PF05751">
    <property type="entry name" value="FixH"/>
    <property type="match status" value="1"/>
</dbReference>
<keyword evidence="1" id="KW-1133">Transmembrane helix</keyword>
<dbReference type="STRING" id="223786.SAMN05216234_10278"/>
<proteinExistence type="predicted"/>
<dbReference type="AlphaFoldDB" id="A0A1I5L7U1"/>
<feature type="transmembrane region" description="Helical" evidence="1">
    <location>
        <begin position="12"/>
        <end position="31"/>
    </location>
</feature>
<reference evidence="2 3" key="1">
    <citation type="submission" date="2016-10" db="EMBL/GenBank/DDBJ databases">
        <authorList>
            <person name="de Groot N.N."/>
        </authorList>
    </citation>
    <scope>NUCLEOTIDE SEQUENCE [LARGE SCALE GENOMIC DNA]</scope>
    <source>
        <strain evidence="2 3">EP1-55-1</strain>
    </source>
</reference>
<keyword evidence="1" id="KW-0472">Membrane</keyword>
<keyword evidence="3" id="KW-1185">Reference proteome</keyword>
<dbReference type="EMBL" id="FOXB01000002">
    <property type="protein sequence ID" value="SFO93268.1"/>
    <property type="molecule type" value="Genomic_DNA"/>
</dbReference>
<keyword evidence="1" id="KW-0812">Transmembrane</keyword>
<protein>
    <submittedName>
        <fullName evidence="2">FixH protein</fullName>
    </submittedName>
</protein>
<evidence type="ECO:0000256" key="1">
    <source>
        <dbReference type="SAM" id="Phobius"/>
    </source>
</evidence>
<dbReference type="InterPro" id="IPR008620">
    <property type="entry name" value="FixH"/>
</dbReference>
<name>A0A1I5L7U1_9BACT</name>
<evidence type="ECO:0000313" key="3">
    <source>
        <dbReference type="Proteomes" id="UP000199227"/>
    </source>
</evidence>
<dbReference type="OrthoDB" id="5324824at2"/>
<accession>A0A1I5L7U1</accession>
<evidence type="ECO:0000313" key="2">
    <source>
        <dbReference type="EMBL" id="SFO93268.1"/>
    </source>
</evidence>
<dbReference type="RefSeq" id="WP_092910155.1">
    <property type="nucleotide sequence ID" value="NZ_FOXB01000002.1"/>
</dbReference>
<gene>
    <name evidence="2" type="ORF">SAMN05216234_10278</name>
</gene>